<dbReference type="Pfam" id="PF22974">
    <property type="entry name" value="DUF7029"/>
    <property type="match status" value="1"/>
</dbReference>
<dbReference type="InterPro" id="IPR054293">
    <property type="entry name" value="DUF7029"/>
</dbReference>
<evidence type="ECO:0000259" key="2">
    <source>
        <dbReference type="Pfam" id="PF22974"/>
    </source>
</evidence>
<dbReference type="Proteomes" id="UP000325780">
    <property type="component" value="Unassembled WGS sequence"/>
</dbReference>
<dbReference type="Pfam" id="PF23865">
    <property type="entry name" value="DUF7223"/>
    <property type="match status" value="1"/>
</dbReference>
<sequence length="422" mass="46812">MGFVFIIYQVLLLLFGTVLGTSFGPDQYLEPFEFPKARRLAAANSPLDLKARTDLETVVLARKATFDFIHEPPEDGKEHEFAATAEVESQWPIFALERLDSDLNEVTCSDTQMQLFLNSLDRSKAIMQELEGISDFIIVTSHEGCDVEGERSIHKATNTAFDPERLVLSLDKAKCDWHDAFHSTQVSFSHRHLSRIQKRAYTFNKRQETDEPTTTKRVEGPTPDITIPTMSFSTTRLAPTATKALTQRYIDKKIFPPDFPAADLVIPQGVEVSCKNCTLQGYIEISKGSFNISGNGIKDAIAFFDHGSVDIVAKSLFSHIELGLDLSPSQALASLNMSLPTIPLTPFEIPGVVAFGPLIQPRFRLSVSLVEKIGFSYGFNLSVTLLGPTNIGYGTNVIRCLIIRPSKSTWTSLRTPLFRGCA</sequence>
<reference evidence="4 5" key="1">
    <citation type="submission" date="2019-04" db="EMBL/GenBank/DDBJ databases">
        <title>Friends and foes A comparative genomics study of 23 Aspergillus species from section Flavi.</title>
        <authorList>
            <consortium name="DOE Joint Genome Institute"/>
            <person name="Kjaerbolling I."/>
            <person name="Vesth T."/>
            <person name="Frisvad J.C."/>
            <person name="Nybo J.L."/>
            <person name="Theobald S."/>
            <person name="Kildgaard S."/>
            <person name="Isbrandt T."/>
            <person name="Kuo A."/>
            <person name="Sato A."/>
            <person name="Lyhne E.K."/>
            <person name="Kogle M.E."/>
            <person name="Wiebenga A."/>
            <person name="Kun R.S."/>
            <person name="Lubbers R.J."/>
            <person name="Makela M.R."/>
            <person name="Barry K."/>
            <person name="Chovatia M."/>
            <person name="Clum A."/>
            <person name="Daum C."/>
            <person name="Haridas S."/>
            <person name="He G."/>
            <person name="LaButti K."/>
            <person name="Lipzen A."/>
            <person name="Mondo S."/>
            <person name="Riley R."/>
            <person name="Salamov A."/>
            <person name="Simmons B.A."/>
            <person name="Magnuson J.K."/>
            <person name="Henrissat B."/>
            <person name="Mortensen U.H."/>
            <person name="Larsen T.O."/>
            <person name="Devries R.P."/>
            <person name="Grigoriev I.V."/>
            <person name="Machida M."/>
            <person name="Baker S.E."/>
            <person name="Andersen M.R."/>
        </authorList>
    </citation>
    <scope>NUCLEOTIDE SEQUENCE [LARGE SCALE GENOMIC DNA]</scope>
    <source>
        <strain evidence="4 5">IBT 18842</strain>
    </source>
</reference>
<feature type="signal peptide" evidence="1">
    <location>
        <begin position="1"/>
        <end position="20"/>
    </location>
</feature>
<name>A0A5N6U0D4_ASPAV</name>
<proteinExistence type="predicted"/>
<keyword evidence="5" id="KW-1185">Reference proteome</keyword>
<evidence type="ECO:0000259" key="3">
    <source>
        <dbReference type="Pfam" id="PF23865"/>
    </source>
</evidence>
<dbReference type="EMBL" id="ML742060">
    <property type="protein sequence ID" value="KAE8152045.1"/>
    <property type="molecule type" value="Genomic_DNA"/>
</dbReference>
<feature type="domain" description="DUF7029" evidence="2">
    <location>
        <begin position="87"/>
        <end position="184"/>
    </location>
</feature>
<dbReference type="OrthoDB" id="5382170at2759"/>
<dbReference type="AlphaFoldDB" id="A0A5N6U0D4"/>
<organism evidence="4 5">
    <name type="scientific">Aspergillus avenaceus</name>
    <dbReference type="NCBI Taxonomy" id="36643"/>
    <lineage>
        <taxon>Eukaryota</taxon>
        <taxon>Fungi</taxon>
        <taxon>Dikarya</taxon>
        <taxon>Ascomycota</taxon>
        <taxon>Pezizomycotina</taxon>
        <taxon>Eurotiomycetes</taxon>
        <taxon>Eurotiomycetidae</taxon>
        <taxon>Eurotiales</taxon>
        <taxon>Aspergillaceae</taxon>
        <taxon>Aspergillus</taxon>
        <taxon>Aspergillus subgen. Circumdati</taxon>
    </lineage>
</organism>
<protein>
    <submittedName>
        <fullName evidence="4">Uncharacterized protein</fullName>
    </submittedName>
</protein>
<gene>
    <name evidence="4" type="ORF">BDV25DRAFT_151823</name>
</gene>
<accession>A0A5N6U0D4</accession>
<feature type="chain" id="PRO_5025034224" evidence="1">
    <location>
        <begin position="21"/>
        <end position="422"/>
    </location>
</feature>
<evidence type="ECO:0000313" key="5">
    <source>
        <dbReference type="Proteomes" id="UP000325780"/>
    </source>
</evidence>
<dbReference type="InterPro" id="IPR055647">
    <property type="entry name" value="DUF7223"/>
</dbReference>
<evidence type="ECO:0000256" key="1">
    <source>
        <dbReference type="SAM" id="SignalP"/>
    </source>
</evidence>
<keyword evidence="1" id="KW-0732">Signal</keyword>
<feature type="domain" description="DUF7223" evidence="3">
    <location>
        <begin position="269"/>
        <end position="369"/>
    </location>
</feature>
<evidence type="ECO:0000313" key="4">
    <source>
        <dbReference type="EMBL" id="KAE8152045.1"/>
    </source>
</evidence>